<protein>
    <submittedName>
        <fullName evidence="1">Uncharacterized protein</fullName>
    </submittedName>
</protein>
<sequence>MARFHKQSCCQVQHCQWKTRAALQQFACMNNNGEESATMFYATYISCLNFQTLFEVTYDDPT</sequence>
<dbReference type="AlphaFoldDB" id="A0A5D2N2I4"/>
<evidence type="ECO:0000313" key="1">
    <source>
        <dbReference type="EMBL" id="TYH97582.1"/>
    </source>
</evidence>
<evidence type="ECO:0000313" key="2">
    <source>
        <dbReference type="Proteomes" id="UP000322667"/>
    </source>
</evidence>
<dbReference type="Proteomes" id="UP000322667">
    <property type="component" value="Chromosome A12"/>
</dbReference>
<reference evidence="1 2" key="1">
    <citation type="submission" date="2019-07" db="EMBL/GenBank/DDBJ databases">
        <title>WGS assembly of Gossypium tomentosum.</title>
        <authorList>
            <person name="Chen Z.J."/>
            <person name="Sreedasyam A."/>
            <person name="Ando A."/>
            <person name="Song Q."/>
            <person name="De L."/>
            <person name="Hulse-Kemp A."/>
            <person name="Ding M."/>
            <person name="Ye W."/>
            <person name="Kirkbride R."/>
            <person name="Jenkins J."/>
            <person name="Plott C."/>
            <person name="Lovell J."/>
            <person name="Lin Y.-M."/>
            <person name="Vaughn R."/>
            <person name="Liu B."/>
            <person name="Li W."/>
            <person name="Simpson S."/>
            <person name="Scheffler B."/>
            <person name="Saski C."/>
            <person name="Grover C."/>
            <person name="Hu G."/>
            <person name="Conover J."/>
            <person name="Carlson J."/>
            <person name="Shu S."/>
            <person name="Boston L."/>
            <person name="Williams M."/>
            <person name="Peterson D."/>
            <person name="Mcgee K."/>
            <person name="Jones D."/>
            <person name="Wendel J."/>
            <person name="Stelly D."/>
            <person name="Grimwood J."/>
            <person name="Schmutz J."/>
        </authorList>
    </citation>
    <scope>NUCLEOTIDE SEQUENCE [LARGE SCALE GENOMIC DNA]</scope>
    <source>
        <strain evidence="1">7179.01</strain>
    </source>
</reference>
<proteinExistence type="predicted"/>
<gene>
    <name evidence="1" type="ORF">ES332_A12G252800v1</name>
</gene>
<dbReference type="EMBL" id="CM017621">
    <property type="protein sequence ID" value="TYH97582.1"/>
    <property type="molecule type" value="Genomic_DNA"/>
</dbReference>
<organism evidence="1 2">
    <name type="scientific">Gossypium tomentosum</name>
    <name type="common">Hawaiian cotton</name>
    <name type="synonym">Gossypium sandvicense</name>
    <dbReference type="NCBI Taxonomy" id="34277"/>
    <lineage>
        <taxon>Eukaryota</taxon>
        <taxon>Viridiplantae</taxon>
        <taxon>Streptophyta</taxon>
        <taxon>Embryophyta</taxon>
        <taxon>Tracheophyta</taxon>
        <taxon>Spermatophyta</taxon>
        <taxon>Magnoliopsida</taxon>
        <taxon>eudicotyledons</taxon>
        <taxon>Gunneridae</taxon>
        <taxon>Pentapetalae</taxon>
        <taxon>rosids</taxon>
        <taxon>malvids</taxon>
        <taxon>Malvales</taxon>
        <taxon>Malvaceae</taxon>
        <taxon>Malvoideae</taxon>
        <taxon>Gossypium</taxon>
    </lineage>
</organism>
<name>A0A5D2N2I4_GOSTO</name>
<accession>A0A5D2N2I4</accession>
<keyword evidence="2" id="KW-1185">Reference proteome</keyword>